<keyword evidence="1" id="KW-0812">Transmembrane</keyword>
<feature type="transmembrane region" description="Helical" evidence="1">
    <location>
        <begin position="140"/>
        <end position="159"/>
    </location>
</feature>
<proteinExistence type="predicted"/>
<dbReference type="RefSeq" id="WP_345455329.1">
    <property type="nucleotide sequence ID" value="NZ_BAABKG010000001.1"/>
</dbReference>
<feature type="transmembrane region" description="Helical" evidence="1">
    <location>
        <begin position="171"/>
        <end position="194"/>
    </location>
</feature>
<reference evidence="3" key="1">
    <citation type="journal article" date="2019" name="Int. J. Syst. Evol. Microbiol.">
        <title>The Global Catalogue of Microorganisms (GCM) 10K type strain sequencing project: providing services to taxonomists for standard genome sequencing and annotation.</title>
        <authorList>
            <consortium name="The Broad Institute Genomics Platform"/>
            <consortium name="The Broad Institute Genome Sequencing Center for Infectious Disease"/>
            <person name="Wu L."/>
            <person name="Ma J."/>
        </authorList>
    </citation>
    <scope>NUCLEOTIDE SEQUENCE [LARGE SCALE GENOMIC DNA]</scope>
    <source>
        <strain evidence="3">JCM 18459</strain>
    </source>
</reference>
<comment type="caution">
    <text evidence="2">The sequence shown here is derived from an EMBL/GenBank/DDBJ whole genome shotgun (WGS) entry which is preliminary data.</text>
</comment>
<feature type="transmembrane region" description="Helical" evidence="1">
    <location>
        <begin position="222"/>
        <end position="239"/>
    </location>
</feature>
<keyword evidence="1" id="KW-1133">Transmembrane helix</keyword>
<dbReference type="EMBL" id="BAABKG010000001">
    <property type="protein sequence ID" value="GAA5144061.1"/>
    <property type="molecule type" value="Genomic_DNA"/>
</dbReference>
<gene>
    <name evidence="2" type="ORF">GCM10023340_10980</name>
</gene>
<feature type="transmembrane region" description="Helical" evidence="1">
    <location>
        <begin position="88"/>
        <end position="110"/>
    </location>
</feature>
<protein>
    <submittedName>
        <fullName evidence="2">Uncharacterized protein</fullName>
    </submittedName>
</protein>
<organism evidence="2 3">
    <name type="scientific">Nocardioides marinquilinus</name>
    <dbReference type="NCBI Taxonomy" id="1210400"/>
    <lineage>
        <taxon>Bacteria</taxon>
        <taxon>Bacillati</taxon>
        <taxon>Actinomycetota</taxon>
        <taxon>Actinomycetes</taxon>
        <taxon>Propionibacteriales</taxon>
        <taxon>Nocardioidaceae</taxon>
        <taxon>Nocardioides</taxon>
    </lineage>
</organism>
<dbReference type="Proteomes" id="UP001500221">
    <property type="component" value="Unassembled WGS sequence"/>
</dbReference>
<evidence type="ECO:0000256" key="1">
    <source>
        <dbReference type="SAM" id="Phobius"/>
    </source>
</evidence>
<evidence type="ECO:0000313" key="2">
    <source>
        <dbReference type="EMBL" id="GAA5144061.1"/>
    </source>
</evidence>
<accession>A0ABP9PBV8</accession>
<keyword evidence="1" id="KW-0472">Membrane</keyword>
<evidence type="ECO:0000313" key="3">
    <source>
        <dbReference type="Proteomes" id="UP001500221"/>
    </source>
</evidence>
<sequence>MTSTLVLAAGLVVIASGFTYAQLRSTRENIDDEMDSLAATVDAPLTTEVRQWLAPQLERRTLYPGIGLVWGIALASLLVTDGWYDAPWYWFSTLVGAGFGLVLGQLVAAYRTTPPPLGAMRTADPVGRRVATSFSRPRRLMLRTAVVIAAATLATAVALDASSSSDTAGRAVLVSGVILVLAVTDYVAIAVVLARPVRSSTPEGRAWQKALLARSVGETPRGTLFSALFGVGVVGYTTALELDDLPAVMTALTALLVGGPIAATAVAALVHRRPHRAGPAEFIGGRATP</sequence>
<feature type="transmembrane region" description="Helical" evidence="1">
    <location>
        <begin position="245"/>
        <end position="270"/>
    </location>
</feature>
<name>A0ABP9PBV8_9ACTN</name>
<keyword evidence="3" id="KW-1185">Reference proteome</keyword>